<protein>
    <submittedName>
        <fullName evidence="2">Uncharacterized protein LOC114076869</fullName>
    </submittedName>
</protein>
<name>A0ABM1V9E9_SOLPN</name>
<dbReference type="InterPro" id="IPR004252">
    <property type="entry name" value="Probable_transposase_24"/>
</dbReference>
<dbReference type="Pfam" id="PF03004">
    <property type="entry name" value="Transposase_24"/>
    <property type="match status" value="1"/>
</dbReference>
<dbReference type="RefSeq" id="XP_027772367.1">
    <property type="nucleotide sequence ID" value="XM_027916566.1"/>
</dbReference>
<evidence type="ECO:0000313" key="1">
    <source>
        <dbReference type="Proteomes" id="UP000694930"/>
    </source>
</evidence>
<evidence type="ECO:0000313" key="2">
    <source>
        <dbReference type="RefSeq" id="XP_027772367.1"/>
    </source>
</evidence>
<accession>A0ABM1V9E9</accession>
<reference evidence="2" key="2">
    <citation type="submission" date="2025-08" db="UniProtKB">
        <authorList>
            <consortium name="RefSeq"/>
        </authorList>
    </citation>
    <scope>IDENTIFICATION</scope>
</reference>
<gene>
    <name evidence="2" type="primary">LOC114076869</name>
</gene>
<dbReference type="GeneID" id="114076869"/>
<reference evidence="1" key="1">
    <citation type="journal article" date="2014" name="Nat. Genet.">
        <title>The genome of the stress-tolerant wild tomato species Solanum pennellii.</title>
        <authorList>
            <person name="Bolger A."/>
            <person name="Scossa F."/>
            <person name="Bolger M.E."/>
            <person name="Lanz C."/>
            <person name="Maumus F."/>
            <person name="Tohge T."/>
            <person name="Quesneville H."/>
            <person name="Alseekh S."/>
            <person name="Sorensen I."/>
            <person name="Lichtenstein G."/>
            <person name="Fich E.A."/>
            <person name="Conte M."/>
            <person name="Keller H."/>
            <person name="Schneeberger K."/>
            <person name="Schwacke R."/>
            <person name="Ofner I."/>
            <person name="Vrebalov J."/>
            <person name="Xu Y."/>
            <person name="Osorio S."/>
            <person name="Aflitos S.A."/>
            <person name="Schijlen E."/>
            <person name="Jimenez-Gomez J.M."/>
            <person name="Ryngajllo M."/>
            <person name="Kimura S."/>
            <person name="Kumar R."/>
            <person name="Koenig D."/>
            <person name="Headland L.R."/>
            <person name="Maloof J.N."/>
            <person name="Sinha N."/>
            <person name="van Ham R.C."/>
            <person name="Lankhorst R.K."/>
            <person name="Mao L."/>
            <person name="Vogel A."/>
            <person name="Arsova B."/>
            <person name="Panstruga R."/>
            <person name="Fei Z."/>
            <person name="Rose J.K."/>
            <person name="Zamir D."/>
            <person name="Carrari F."/>
            <person name="Giovannoni J.J."/>
            <person name="Weigel D."/>
            <person name="Usadel B."/>
            <person name="Fernie A.R."/>
        </authorList>
    </citation>
    <scope>NUCLEOTIDE SEQUENCE [LARGE SCALE GENOMIC DNA]</scope>
    <source>
        <strain evidence="1">cv. LA0716</strain>
    </source>
</reference>
<sequence length="110" mass="12263">MNPHTVGKKSFALVHNKLDKDKETVSSKDLLVVTRTRKHGRLYKALNEDTTSKIDAEMEKQMEEQKKTVHQKVIADVIAQHKHAGLIDPNVLAALSIPLPRESTSLQGGE</sequence>
<proteinExistence type="predicted"/>
<keyword evidence="1" id="KW-1185">Reference proteome</keyword>
<organism evidence="1 2">
    <name type="scientific">Solanum pennellii</name>
    <name type="common">Tomato</name>
    <name type="synonym">Lycopersicon pennellii</name>
    <dbReference type="NCBI Taxonomy" id="28526"/>
    <lineage>
        <taxon>Eukaryota</taxon>
        <taxon>Viridiplantae</taxon>
        <taxon>Streptophyta</taxon>
        <taxon>Embryophyta</taxon>
        <taxon>Tracheophyta</taxon>
        <taxon>Spermatophyta</taxon>
        <taxon>Magnoliopsida</taxon>
        <taxon>eudicotyledons</taxon>
        <taxon>Gunneridae</taxon>
        <taxon>Pentapetalae</taxon>
        <taxon>asterids</taxon>
        <taxon>lamiids</taxon>
        <taxon>Solanales</taxon>
        <taxon>Solanaceae</taxon>
        <taxon>Solanoideae</taxon>
        <taxon>Solaneae</taxon>
        <taxon>Solanum</taxon>
        <taxon>Solanum subgen. Lycopersicon</taxon>
    </lineage>
</organism>
<dbReference type="Proteomes" id="UP000694930">
    <property type="component" value="Chromosome 4"/>
</dbReference>